<feature type="domain" description="DUF6795" evidence="1">
    <location>
        <begin position="48"/>
        <end position="147"/>
    </location>
</feature>
<accession>A0A3B0XIC1</accession>
<reference evidence="2" key="1">
    <citation type="submission" date="2018-06" db="EMBL/GenBank/DDBJ databases">
        <authorList>
            <person name="Zhirakovskaya E."/>
        </authorList>
    </citation>
    <scope>NUCLEOTIDE SEQUENCE</scope>
</reference>
<organism evidence="2">
    <name type="scientific">hydrothermal vent metagenome</name>
    <dbReference type="NCBI Taxonomy" id="652676"/>
    <lineage>
        <taxon>unclassified sequences</taxon>
        <taxon>metagenomes</taxon>
        <taxon>ecological metagenomes</taxon>
    </lineage>
</organism>
<protein>
    <recommendedName>
        <fullName evidence="1">DUF6795 domain-containing protein</fullName>
    </recommendedName>
</protein>
<dbReference type="Pfam" id="PF20598">
    <property type="entry name" value="DUF6795"/>
    <property type="match status" value="1"/>
</dbReference>
<proteinExistence type="predicted"/>
<evidence type="ECO:0000313" key="2">
    <source>
        <dbReference type="EMBL" id="VAW56346.1"/>
    </source>
</evidence>
<dbReference type="InterPro" id="IPR046474">
    <property type="entry name" value="DUF6795"/>
</dbReference>
<name>A0A3B0XIC1_9ZZZZ</name>
<evidence type="ECO:0000259" key="1">
    <source>
        <dbReference type="Pfam" id="PF20598"/>
    </source>
</evidence>
<gene>
    <name evidence="2" type="ORF">MNBD_GAMMA07-1096</name>
</gene>
<sequence length="175" mass="19854">MVKLSIKNISNNSFWLLTTLVLVSFSLEGASMSLFSSKKEIVLSSPLEGILTYEGKPLPNVKIERKLSWYDGEGEAVDFVVTDEKGYFNLPFVKKELKVGLTQLVILQKIYAKYKNEDALVWHMAKLTDSEYSELGGKPVNLHCDLAIDYWINREPATVTTRCKWDSIEKIGNTK</sequence>
<dbReference type="AlphaFoldDB" id="A0A3B0XIC1"/>
<dbReference type="EMBL" id="UOFF01000215">
    <property type="protein sequence ID" value="VAW56346.1"/>
    <property type="molecule type" value="Genomic_DNA"/>
</dbReference>